<dbReference type="Gene3D" id="3.80.10.10">
    <property type="entry name" value="Ribonuclease Inhibitor"/>
    <property type="match status" value="1"/>
</dbReference>
<organism evidence="1 2">
    <name type="scientific">Jaapia argillacea MUCL 33604</name>
    <dbReference type="NCBI Taxonomy" id="933084"/>
    <lineage>
        <taxon>Eukaryota</taxon>
        <taxon>Fungi</taxon>
        <taxon>Dikarya</taxon>
        <taxon>Basidiomycota</taxon>
        <taxon>Agaricomycotina</taxon>
        <taxon>Agaricomycetes</taxon>
        <taxon>Agaricomycetidae</taxon>
        <taxon>Jaapiales</taxon>
        <taxon>Jaapiaceae</taxon>
        <taxon>Jaapia</taxon>
    </lineage>
</organism>
<dbReference type="Proteomes" id="UP000027265">
    <property type="component" value="Unassembled WGS sequence"/>
</dbReference>
<dbReference type="AlphaFoldDB" id="A0A067Q169"/>
<keyword evidence="2" id="KW-1185">Reference proteome</keyword>
<gene>
    <name evidence="1" type="ORF">JAAARDRAFT_192335</name>
</gene>
<dbReference type="InParanoid" id="A0A067Q169"/>
<evidence type="ECO:0000313" key="1">
    <source>
        <dbReference type="EMBL" id="KDQ59875.1"/>
    </source>
</evidence>
<dbReference type="HOGENOM" id="CLU_615489_0_0_1"/>
<name>A0A067Q169_9AGAM</name>
<evidence type="ECO:0000313" key="2">
    <source>
        <dbReference type="Proteomes" id="UP000027265"/>
    </source>
</evidence>
<proteinExistence type="predicted"/>
<dbReference type="SUPFAM" id="SSF52047">
    <property type="entry name" value="RNI-like"/>
    <property type="match status" value="1"/>
</dbReference>
<sequence length="435" mass="48874">MARKVTKVPQPTATSRFPPEIVTHILSHLALEEQPIATLVFQLEDRSAYSQWIERHILSSSSLLAAILIDKLWYSCGVNLLYRRALTVGHDKFALFARTVTKNPALGDLVQCLAVLDVTTPSESPQWSQRLSGIFTRRRYFRDHWTSVVSSCPNLVSVGLSYAWASRSTPNLPALLPDCHSFTKLRIISLTGGLLPLKFIFSTANSPRSFPVTEELSLESFKWDAHFQWPLFPALRALRLSGCSADHGGVTIPATFPELRVVELACNLLTIESIKSLYPYANTLESLVITGNITSDFPSFAFSQFIELKHLVVDSRSIQSPQSHLPDYILALRRLPPNLRTLGIFSPGYAHNMAALVSTQELWRDALLRACQPNSTLPPLRHLYLEGEASVWHTVLPELHDLGSMRNMEIKFVPFCQSPDHFVSDRYANLLIPFK</sequence>
<accession>A0A067Q169</accession>
<protein>
    <recommendedName>
        <fullName evidence="3">F-box domain-containing protein</fullName>
    </recommendedName>
</protein>
<dbReference type="EMBL" id="KL197715">
    <property type="protein sequence ID" value="KDQ59875.1"/>
    <property type="molecule type" value="Genomic_DNA"/>
</dbReference>
<evidence type="ECO:0008006" key="3">
    <source>
        <dbReference type="Google" id="ProtNLM"/>
    </source>
</evidence>
<reference evidence="2" key="1">
    <citation type="journal article" date="2014" name="Proc. Natl. Acad. Sci. U.S.A.">
        <title>Extensive sampling of basidiomycete genomes demonstrates inadequacy of the white-rot/brown-rot paradigm for wood decay fungi.</title>
        <authorList>
            <person name="Riley R."/>
            <person name="Salamov A.A."/>
            <person name="Brown D.W."/>
            <person name="Nagy L.G."/>
            <person name="Floudas D."/>
            <person name="Held B.W."/>
            <person name="Levasseur A."/>
            <person name="Lombard V."/>
            <person name="Morin E."/>
            <person name="Otillar R."/>
            <person name="Lindquist E.A."/>
            <person name="Sun H."/>
            <person name="LaButti K.M."/>
            <person name="Schmutz J."/>
            <person name="Jabbour D."/>
            <person name="Luo H."/>
            <person name="Baker S.E."/>
            <person name="Pisabarro A.G."/>
            <person name="Walton J.D."/>
            <person name="Blanchette R.A."/>
            <person name="Henrissat B."/>
            <person name="Martin F."/>
            <person name="Cullen D."/>
            <person name="Hibbett D.S."/>
            <person name="Grigoriev I.V."/>
        </authorList>
    </citation>
    <scope>NUCLEOTIDE SEQUENCE [LARGE SCALE GENOMIC DNA]</scope>
    <source>
        <strain evidence="2">MUCL 33604</strain>
    </source>
</reference>
<dbReference type="InterPro" id="IPR032675">
    <property type="entry name" value="LRR_dom_sf"/>
</dbReference>